<keyword evidence="3" id="KW-1133">Transmembrane helix</keyword>
<feature type="compositionally biased region" description="Polar residues" evidence="2">
    <location>
        <begin position="1255"/>
        <end position="1264"/>
    </location>
</feature>
<gene>
    <name evidence="5" type="ORF">HK103_005979</name>
</gene>
<evidence type="ECO:0000256" key="2">
    <source>
        <dbReference type="SAM" id="MobiDB-lite"/>
    </source>
</evidence>
<feature type="transmembrane region" description="Helical" evidence="3">
    <location>
        <begin position="325"/>
        <end position="347"/>
    </location>
</feature>
<dbReference type="Gene3D" id="1.10.287.630">
    <property type="entry name" value="Helix hairpin bin"/>
    <property type="match status" value="2"/>
</dbReference>
<dbReference type="SUPFAM" id="SSF81324">
    <property type="entry name" value="Voltage-gated potassium channels"/>
    <property type="match status" value="1"/>
</dbReference>
<dbReference type="PANTHER" id="PTHR45689">
    <property type="entry name" value="I[[H]] CHANNEL, ISOFORM E"/>
    <property type="match status" value="1"/>
</dbReference>
<feature type="region of interest" description="Disordered" evidence="2">
    <location>
        <begin position="951"/>
        <end position="976"/>
    </location>
</feature>
<feature type="region of interest" description="Disordered" evidence="2">
    <location>
        <begin position="832"/>
        <end position="856"/>
    </location>
</feature>
<feature type="region of interest" description="Disordered" evidence="2">
    <location>
        <begin position="1142"/>
        <end position="1177"/>
    </location>
</feature>
<sequence length="1828" mass="207006">MAALAEMEMSKKLEDYQKYMNNIKSQLESIKDSLKSNKSESKSILRGVVKELDALKSEIKQNFKQTKMIYVNEVQWWPKNAQEFYGYTFNVHDGIRKYEPSSETECPIHPLSMFAQVWTSVYMIYMCIYTALLPNFLGNVDLQSGLVPLSISQTLMVILDTVITIKTGIIFEQELEMEQKTIMNYHIQRKTLIWNFVTCIPYIAFVGSNIDPWKPICLLNAYAFIRYLKSNRTSYLTELHKKLFIEYNLNHQLKNVAIVVVVMFVYWYWYASVLEYFKYLNLVTYQDTVDSLEYFTAVFEGFGSVFSTQWVVLMAFTNNERWFKIINMVAVVVLLAFFTANVTTYVYQLDSTSRNFEEKISQIRQFIRFKGLGADLEDRIMQFYLFKFPKRRYFDEEKLLSQLNDPLRKDIAMKQCRSLILQVPFFKQADHSFISQIITYLKIEHYLSGDVIIEQGSYGDEMFFIYSGYVEVIVFGKSVSVLKAGQFFGGRLTATIRAITNCIIYSLSQSDLELVIDSNPEMSEIIKSTAEARLASDKAKMEADKKVNAMLEPAAEVDEVAEQPPTNEVLINIPEESENNQAQLVPPDPVIRTKSLEKGFQSMDAVTKNDSKKLGGKHTSMEIHPENSVESNKDGRNSGKIRIEKSAGDIIPHTEDKGKGIERANSLSININKATQMKKQKNKEIRNERTLGVLKQVQLNSKSMEKEPQYLDTDLETYPQAVNQTTSSLNASISITSPTASKLDSAKDQRPQRILETKEDEDENYTPKNARKAKTHTAVQEIKAQRNLGVLETIKLRNNALEGEVDGKPPTANILSADASTGKLYPEMPPVLSPPESTENEAKSQTVDGAHDLTPTQPPAIKVEDETENKPQIEVIADVVPNQPPQIILDEQSDAPVITIPNKVKEEDTKSVNRADITNTAYSSGRNTEISIEIEPPKLGDQPNSLILQSPNIENANEPSRRRKSRLSLSPSSENVKLSHEILQTHLTIQVAGSSSRRSSVHTRSRSSSNAATTELKAQRAVGVLQAIRNRTPSAVTGINMHSDADKEQFSALVSSIKEIKRKSSLKSMKSNSNRNSIKKEESKQLENVVVSVKIDAAINGEGVVSNSRKSFLPKTFSDDNIQRRSLKTQIVSPDLKSKLKSLPKLSSSAESPDTNLLLPAAANKLSKDETKKSKADFKPDRYQSAYIAEIQELEKIQNEEIASIIGSVIRRQSLNAQALADAQKNSRSGIKDPRLSQSGIRRSSIMSMKRRNANRSTGSDSSNAADQIVEFIAKTSRSASFQNGNRNSDFILPVDEDEEEPPQRPSDAEKKSIKKEEASHDDMDAMSDLGSGIVSETGKKAAPKRKKIVNQILLNAPVEYSRKELLKRFWSKYQPSTSYCPLTPYTPFNQYFYSVYIIVFLITSILVPFTIAFPEVDLLKGIWIAVFITSVFEVLIKLQTCFYSDKGPETVPSAVFIHHLKNGNLVFDIICGLPWYIIAEYYGSTLLTVRLICLVHIFPVYRIFSANRPTWIGEEIQYLVRKYSINASSFQAGKILCAMILYWHWKSCIKVLLDRYQSVSYSMFLENDNFFSTYTLYFWSVAGEAICGLTTARSIIDQWLDVVFLTLNATFYAVFVGNIASYIISQDSSGARFHELLEEIEQYIDYKGLGMNMRRKIFQYYNLKYSLGKYFDENRIMEELNHPLRLAICMKECRPLILKVPFFRDADNGFLSQVVMILKLCYFLPGDMVIEKGTVGDLMFFIASGTLEVVVDVKPVATLNPGQFFGEIALLFGNMKRTATIRAKTACNLYSLSRNDLSFILQVYPEIAEKMQAVAEERIKSDTTRKK</sequence>
<accession>A0AAD5YAQ5</accession>
<feature type="transmembrane region" description="Helical" evidence="3">
    <location>
        <begin position="249"/>
        <end position="271"/>
    </location>
</feature>
<feature type="transmembrane region" description="Helical" evidence="3">
    <location>
        <begin position="191"/>
        <end position="207"/>
    </location>
</feature>
<dbReference type="InterPro" id="IPR051413">
    <property type="entry name" value="K/Na_HCN_channel"/>
</dbReference>
<proteinExistence type="predicted"/>
<dbReference type="InterPro" id="IPR014710">
    <property type="entry name" value="RmlC-like_jellyroll"/>
</dbReference>
<dbReference type="Proteomes" id="UP001210925">
    <property type="component" value="Unassembled WGS sequence"/>
</dbReference>
<feature type="coiled-coil region" evidence="1">
    <location>
        <begin position="13"/>
        <end position="40"/>
    </location>
</feature>
<dbReference type="PROSITE" id="PS50042">
    <property type="entry name" value="CNMP_BINDING_3"/>
    <property type="match status" value="2"/>
</dbReference>
<evidence type="ECO:0000313" key="5">
    <source>
        <dbReference type="EMBL" id="KAJ3261371.1"/>
    </source>
</evidence>
<evidence type="ECO:0000256" key="3">
    <source>
        <dbReference type="SAM" id="Phobius"/>
    </source>
</evidence>
<dbReference type="InterPro" id="IPR018488">
    <property type="entry name" value="cNMP-bd_CS"/>
</dbReference>
<dbReference type="PROSITE" id="PS00889">
    <property type="entry name" value="CNMP_BINDING_2"/>
    <property type="match status" value="1"/>
</dbReference>
<feature type="region of interest" description="Disordered" evidence="2">
    <location>
        <begin position="1221"/>
        <end position="1264"/>
    </location>
</feature>
<feature type="compositionally biased region" description="Basic and acidic residues" evidence="2">
    <location>
        <begin position="1307"/>
        <end position="1324"/>
    </location>
</feature>
<dbReference type="CDD" id="cd00038">
    <property type="entry name" value="CAP_ED"/>
    <property type="match status" value="2"/>
</dbReference>
<dbReference type="GO" id="GO:0035725">
    <property type="term" value="P:sodium ion transmembrane transport"/>
    <property type="evidence" value="ECO:0007669"/>
    <property type="project" value="TreeGrafter"/>
</dbReference>
<feature type="transmembrane region" description="Helical" evidence="3">
    <location>
        <begin position="149"/>
        <end position="171"/>
    </location>
</feature>
<keyword evidence="1" id="KW-0175">Coiled coil</keyword>
<feature type="compositionally biased region" description="Basic and acidic residues" evidence="2">
    <location>
        <begin position="744"/>
        <end position="757"/>
    </location>
</feature>
<feature type="domain" description="Cyclic nucleotide-binding" evidence="4">
    <location>
        <begin position="425"/>
        <end position="489"/>
    </location>
</feature>
<keyword evidence="3" id="KW-0472">Membrane</keyword>
<feature type="domain" description="Cyclic nucleotide-binding" evidence="4">
    <location>
        <begin position="1703"/>
        <end position="1819"/>
    </location>
</feature>
<dbReference type="Gene3D" id="2.60.120.10">
    <property type="entry name" value="Jelly Rolls"/>
    <property type="match status" value="2"/>
</dbReference>
<dbReference type="SMART" id="SM00100">
    <property type="entry name" value="cNMP"/>
    <property type="match status" value="2"/>
</dbReference>
<keyword evidence="3" id="KW-0812">Transmembrane</keyword>
<evidence type="ECO:0000256" key="1">
    <source>
        <dbReference type="SAM" id="Coils"/>
    </source>
</evidence>
<evidence type="ECO:0000259" key="4">
    <source>
        <dbReference type="PROSITE" id="PS50042"/>
    </source>
</evidence>
<feature type="transmembrane region" description="Helical" evidence="3">
    <location>
        <begin position="1419"/>
        <end position="1437"/>
    </location>
</feature>
<dbReference type="GO" id="GO:0005249">
    <property type="term" value="F:voltage-gated potassium channel activity"/>
    <property type="evidence" value="ECO:0007669"/>
    <property type="project" value="TreeGrafter"/>
</dbReference>
<dbReference type="Pfam" id="PF00027">
    <property type="entry name" value="cNMP_binding"/>
    <property type="match status" value="2"/>
</dbReference>
<evidence type="ECO:0000313" key="6">
    <source>
        <dbReference type="Proteomes" id="UP001210925"/>
    </source>
</evidence>
<feature type="compositionally biased region" description="Basic and acidic residues" evidence="2">
    <location>
        <begin position="1166"/>
        <end position="1177"/>
    </location>
</feature>
<dbReference type="PANTHER" id="PTHR45689:SF15">
    <property type="entry name" value="TETRAMERIC POTASSIUM-SELECTIVE CYCLIC NUCLEOTIDE GATED CHANNEL"/>
    <property type="match status" value="1"/>
</dbReference>
<feature type="compositionally biased region" description="Low complexity" evidence="2">
    <location>
        <begin position="1066"/>
        <end position="1076"/>
    </location>
</feature>
<feature type="region of interest" description="Disordered" evidence="2">
    <location>
        <begin position="739"/>
        <end position="776"/>
    </location>
</feature>
<dbReference type="GO" id="GO:0003254">
    <property type="term" value="P:regulation of membrane depolarization"/>
    <property type="evidence" value="ECO:0007669"/>
    <property type="project" value="TreeGrafter"/>
</dbReference>
<name>A0AAD5YAQ5_9FUNG</name>
<dbReference type="GO" id="GO:0098855">
    <property type="term" value="C:HCN channel complex"/>
    <property type="evidence" value="ECO:0007669"/>
    <property type="project" value="TreeGrafter"/>
</dbReference>
<comment type="caution">
    <text evidence="5">The sequence shown here is derived from an EMBL/GenBank/DDBJ whole genome shotgun (WGS) entry which is preliminary data.</text>
</comment>
<feature type="compositionally biased region" description="Low complexity" evidence="2">
    <location>
        <begin position="1239"/>
        <end position="1248"/>
    </location>
</feature>
<protein>
    <recommendedName>
        <fullName evidence="4">Cyclic nucleotide-binding domain-containing protein</fullName>
    </recommendedName>
</protein>
<keyword evidence="6" id="KW-1185">Reference proteome</keyword>
<organism evidence="5 6">
    <name type="scientific">Boothiomyces macroporosus</name>
    <dbReference type="NCBI Taxonomy" id="261099"/>
    <lineage>
        <taxon>Eukaryota</taxon>
        <taxon>Fungi</taxon>
        <taxon>Fungi incertae sedis</taxon>
        <taxon>Chytridiomycota</taxon>
        <taxon>Chytridiomycota incertae sedis</taxon>
        <taxon>Chytridiomycetes</taxon>
        <taxon>Rhizophydiales</taxon>
        <taxon>Terramycetaceae</taxon>
        <taxon>Boothiomyces</taxon>
    </lineage>
</organism>
<feature type="transmembrane region" description="Helical" evidence="3">
    <location>
        <begin position="1572"/>
        <end position="1591"/>
    </location>
</feature>
<feature type="transmembrane region" description="Helical" evidence="3">
    <location>
        <begin position="1482"/>
        <end position="1505"/>
    </location>
</feature>
<feature type="transmembrane region" description="Helical" evidence="3">
    <location>
        <begin position="1392"/>
        <end position="1412"/>
    </location>
</feature>
<dbReference type="SUPFAM" id="SSF51206">
    <property type="entry name" value="cAMP-binding domain-like"/>
    <property type="match status" value="2"/>
</dbReference>
<feature type="region of interest" description="Disordered" evidence="2">
    <location>
        <begin position="1063"/>
        <end position="1082"/>
    </location>
</feature>
<feature type="region of interest" description="Disordered" evidence="2">
    <location>
        <begin position="990"/>
        <end position="1015"/>
    </location>
</feature>
<feature type="transmembrane region" description="Helical" evidence="3">
    <location>
        <begin position="1603"/>
        <end position="1625"/>
    </location>
</feature>
<reference evidence="5" key="1">
    <citation type="submission" date="2020-05" db="EMBL/GenBank/DDBJ databases">
        <title>Phylogenomic resolution of chytrid fungi.</title>
        <authorList>
            <person name="Stajich J.E."/>
            <person name="Amses K."/>
            <person name="Simmons R."/>
            <person name="Seto K."/>
            <person name="Myers J."/>
            <person name="Bonds A."/>
            <person name="Quandt C.A."/>
            <person name="Barry K."/>
            <person name="Liu P."/>
            <person name="Grigoriev I."/>
            <person name="Longcore J.E."/>
            <person name="James T.Y."/>
        </authorList>
    </citation>
    <scope>NUCLEOTIDE SEQUENCE</scope>
    <source>
        <strain evidence="5">PLAUS21</strain>
    </source>
</reference>
<dbReference type="InterPro" id="IPR000595">
    <property type="entry name" value="cNMP-bd_dom"/>
</dbReference>
<feature type="transmembrane region" description="Helical" evidence="3">
    <location>
        <begin position="117"/>
        <end position="137"/>
    </location>
</feature>
<dbReference type="PROSITE" id="PS00888">
    <property type="entry name" value="CNMP_BINDING_1"/>
    <property type="match status" value="1"/>
</dbReference>
<dbReference type="InterPro" id="IPR018490">
    <property type="entry name" value="cNMP-bd_dom_sf"/>
</dbReference>
<feature type="region of interest" description="Disordered" evidence="2">
    <location>
        <begin position="1281"/>
        <end position="1328"/>
    </location>
</feature>
<dbReference type="EMBL" id="JADGKB010000006">
    <property type="protein sequence ID" value="KAJ3261371.1"/>
    <property type="molecule type" value="Genomic_DNA"/>
</dbReference>